<evidence type="ECO:0000256" key="16">
    <source>
        <dbReference type="ARBA" id="ARBA00029570"/>
    </source>
</evidence>
<evidence type="ECO:0000256" key="6">
    <source>
        <dbReference type="ARBA" id="ARBA00005159"/>
    </source>
</evidence>
<accession>A0A2M7H018</accession>
<evidence type="ECO:0000256" key="2">
    <source>
        <dbReference type="ARBA" id="ARBA00000711"/>
    </source>
</evidence>
<keyword evidence="14" id="KW-0067">ATP-binding</keyword>
<dbReference type="InterPro" id="IPR003203">
    <property type="entry name" value="CobU/CobP"/>
</dbReference>
<dbReference type="Pfam" id="PF02283">
    <property type="entry name" value="CobU"/>
    <property type="match status" value="1"/>
</dbReference>
<sequence length="173" mass="19345">MGKIIFVTGGARSGKSKFALKLAKKFGKKVIFLATGLPKDREMEIRIKIHQKSRPKDWRTIVEEKDVLKAIKGIKDSFCRLLLIDCLTLFVSNLLLADKKEKEILTEVRNIVKLLRKAKYTTIIVSNEVGDGVVPVNKLARRFRDVAGLANQTVAENADEVYLAVAGIPIKVK</sequence>
<comment type="pathway">
    <text evidence="5">Cofactor biosynthesis; adenosylcobalamin biosynthesis; adenosylcobalamin from cob(II)yrinate a,c-diamide: step 6/7.</text>
</comment>
<evidence type="ECO:0000256" key="1">
    <source>
        <dbReference type="ARBA" id="ARBA00000312"/>
    </source>
</evidence>
<dbReference type="EMBL" id="PFFY01000054">
    <property type="protein sequence ID" value="PIW34080.1"/>
    <property type="molecule type" value="Genomic_DNA"/>
</dbReference>
<feature type="binding site" evidence="19">
    <location>
        <position position="85"/>
    </location>
    <ligand>
        <name>GTP</name>
        <dbReference type="ChEBI" id="CHEBI:37565"/>
    </ligand>
</feature>
<evidence type="ECO:0000256" key="8">
    <source>
        <dbReference type="ARBA" id="ARBA00012016"/>
    </source>
</evidence>
<evidence type="ECO:0000256" key="13">
    <source>
        <dbReference type="ARBA" id="ARBA00022777"/>
    </source>
</evidence>
<comment type="pathway">
    <text evidence="6">Cofactor biosynthesis; adenosylcobalamin biosynthesis; adenosylcobalamin from cob(II)yrinate a,c-diamide: step 5/7.</text>
</comment>
<dbReference type="EC" id="2.7.1.156" evidence="8"/>
<dbReference type="InterPro" id="IPR027417">
    <property type="entry name" value="P-loop_NTPase"/>
</dbReference>
<comment type="function">
    <text evidence="4">Catalyzes ATP-dependent phosphorylation of adenosylcobinamide and addition of GMP to adenosylcobinamide phosphate.</text>
</comment>
<dbReference type="PIRSF" id="PIRSF006135">
    <property type="entry name" value="CobU"/>
    <property type="match status" value="1"/>
</dbReference>
<dbReference type="GO" id="GO:0005525">
    <property type="term" value="F:GTP binding"/>
    <property type="evidence" value="ECO:0007669"/>
    <property type="project" value="UniProtKB-KW"/>
</dbReference>
<dbReference type="GO" id="GO:0043752">
    <property type="term" value="F:adenosylcobinamide kinase activity"/>
    <property type="evidence" value="ECO:0007669"/>
    <property type="project" value="UniProtKB-EC"/>
</dbReference>
<evidence type="ECO:0000256" key="11">
    <source>
        <dbReference type="ARBA" id="ARBA00022679"/>
    </source>
</evidence>
<evidence type="ECO:0000256" key="14">
    <source>
        <dbReference type="ARBA" id="ARBA00022840"/>
    </source>
</evidence>
<dbReference type="SUPFAM" id="SSF52540">
    <property type="entry name" value="P-loop containing nucleoside triphosphate hydrolases"/>
    <property type="match status" value="1"/>
</dbReference>
<evidence type="ECO:0000256" key="7">
    <source>
        <dbReference type="ARBA" id="ARBA00007490"/>
    </source>
</evidence>
<evidence type="ECO:0000313" key="20">
    <source>
        <dbReference type="EMBL" id="PIW34080.1"/>
    </source>
</evidence>
<comment type="caution">
    <text evidence="20">The sequence shown here is derived from an EMBL/GenBank/DDBJ whole genome shotgun (WGS) entry which is preliminary data.</text>
</comment>
<dbReference type="GO" id="GO:0008820">
    <property type="term" value="F:cobinamide phosphate guanylyltransferase activity"/>
    <property type="evidence" value="ECO:0007669"/>
    <property type="project" value="UniProtKB-EC"/>
</dbReference>
<keyword evidence="11 20" id="KW-0808">Transferase</keyword>
<keyword evidence="12 19" id="KW-0547">Nucleotide-binding</keyword>
<comment type="catalytic activity">
    <reaction evidence="3">
        <text>adenosylcob(III)inamide + GTP = adenosylcob(III)inamide phosphate + GDP + H(+)</text>
        <dbReference type="Rhea" id="RHEA:15765"/>
        <dbReference type="ChEBI" id="CHEBI:2480"/>
        <dbReference type="ChEBI" id="CHEBI:15378"/>
        <dbReference type="ChEBI" id="CHEBI:37565"/>
        <dbReference type="ChEBI" id="CHEBI:58189"/>
        <dbReference type="ChEBI" id="CHEBI:58502"/>
        <dbReference type="EC" id="2.7.1.156"/>
    </reaction>
</comment>
<dbReference type="Proteomes" id="UP000230025">
    <property type="component" value="Unassembled WGS sequence"/>
</dbReference>
<reference evidence="21" key="1">
    <citation type="submission" date="2017-09" db="EMBL/GenBank/DDBJ databases">
        <title>Depth-based differentiation of microbial function through sediment-hosted aquifers and enrichment of novel symbionts in the deep terrestrial subsurface.</title>
        <authorList>
            <person name="Probst A.J."/>
            <person name="Ladd B."/>
            <person name="Jarett J.K."/>
            <person name="Geller-Mcgrath D.E."/>
            <person name="Sieber C.M.K."/>
            <person name="Emerson J.B."/>
            <person name="Anantharaman K."/>
            <person name="Thomas B.C."/>
            <person name="Malmstrom R."/>
            <person name="Stieglmeier M."/>
            <person name="Klingl A."/>
            <person name="Woyke T."/>
            <person name="Ryan C.M."/>
            <person name="Banfield J.F."/>
        </authorList>
    </citation>
    <scope>NUCLEOTIDE SEQUENCE [LARGE SCALE GENOMIC DNA]</scope>
</reference>
<keyword evidence="15 19" id="KW-0342">GTP-binding</keyword>
<evidence type="ECO:0000256" key="4">
    <source>
        <dbReference type="ARBA" id="ARBA00003889"/>
    </source>
</evidence>
<comment type="catalytic activity">
    <reaction evidence="2">
        <text>adenosylcob(III)inamide phosphate + GTP + H(+) = adenosylcob(III)inamide-GDP + diphosphate</text>
        <dbReference type="Rhea" id="RHEA:22712"/>
        <dbReference type="ChEBI" id="CHEBI:15378"/>
        <dbReference type="ChEBI" id="CHEBI:33019"/>
        <dbReference type="ChEBI" id="CHEBI:37565"/>
        <dbReference type="ChEBI" id="CHEBI:58502"/>
        <dbReference type="ChEBI" id="CHEBI:60487"/>
        <dbReference type="EC" id="2.7.7.62"/>
    </reaction>
</comment>
<proteinExistence type="inferred from homology"/>
<name>A0A2M7H018_9BACT</name>
<dbReference type="CDD" id="cd00544">
    <property type="entry name" value="CobU"/>
    <property type="match status" value="1"/>
</dbReference>
<evidence type="ECO:0000256" key="9">
    <source>
        <dbReference type="ARBA" id="ARBA00012523"/>
    </source>
</evidence>
<organism evidence="20 21">
    <name type="scientific">bacterium (Candidatus Ratteibacteria) CG15_BIG_FIL_POST_REV_8_21_14_020_41_12</name>
    <dbReference type="NCBI Taxonomy" id="2014291"/>
    <lineage>
        <taxon>Bacteria</taxon>
        <taxon>Candidatus Ratteibacteria</taxon>
    </lineage>
</organism>
<dbReference type="Gene3D" id="3.40.50.300">
    <property type="entry name" value="P-loop containing nucleotide triphosphate hydrolases"/>
    <property type="match status" value="1"/>
</dbReference>
<evidence type="ECO:0000256" key="10">
    <source>
        <dbReference type="ARBA" id="ARBA00022573"/>
    </source>
</evidence>
<comment type="similarity">
    <text evidence="7">Belongs to the CobU/CobP family.</text>
</comment>
<evidence type="ECO:0000256" key="17">
    <source>
        <dbReference type="ARBA" id="ARBA00030571"/>
    </source>
</evidence>
<dbReference type="GO" id="GO:0005524">
    <property type="term" value="F:ATP binding"/>
    <property type="evidence" value="ECO:0007669"/>
    <property type="project" value="UniProtKB-KW"/>
</dbReference>
<feature type="binding site" evidence="19">
    <location>
        <begin position="34"/>
        <end position="36"/>
    </location>
    <ligand>
        <name>GTP</name>
        <dbReference type="ChEBI" id="CHEBI:37565"/>
    </ligand>
</feature>
<keyword evidence="13 20" id="KW-0418">Kinase</keyword>
<evidence type="ECO:0000256" key="5">
    <source>
        <dbReference type="ARBA" id="ARBA00004692"/>
    </source>
</evidence>
<evidence type="ECO:0000256" key="12">
    <source>
        <dbReference type="ARBA" id="ARBA00022741"/>
    </source>
</evidence>
<gene>
    <name evidence="20" type="ORF">COW28_01180</name>
</gene>
<evidence type="ECO:0000256" key="15">
    <source>
        <dbReference type="ARBA" id="ARBA00023134"/>
    </source>
</evidence>
<dbReference type="EC" id="2.7.7.62" evidence="9"/>
<keyword evidence="20" id="KW-0548">Nucleotidyltransferase</keyword>
<dbReference type="AlphaFoldDB" id="A0A2M7H018"/>
<feature type="active site" description="GMP-histidine intermediate" evidence="18">
    <location>
        <position position="50"/>
    </location>
</feature>
<dbReference type="NCBIfam" id="NF004469">
    <property type="entry name" value="PRK05800.1"/>
    <property type="match status" value="1"/>
</dbReference>
<feature type="binding site" evidence="19">
    <location>
        <begin position="9"/>
        <end position="16"/>
    </location>
    <ligand>
        <name>GTP</name>
        <dbReference type="ChEBI" id="CHEBI:37565"/>
    </ligand>
</feature>
<evidence type="ECO:0000256" key="3">
    <source>
        <dbReference type="ARBA" id="ARBA00001522"/>
    </source>
</evidence>
<dbReference type="PANTHER" id="PTHR34848:SF1">
    <property type="entry name" value="BIFUNCTIONAL ADENOSYLCOBALAMIN BIOSYNTHESIS PROTEIN COBU"/>
    <property type="match status" value="1"/>
</dbReference>
<evidence type="ECO:0000256" key="19">
    <source>
        <dbReference type="PIRSR" id="PIRSR006135-2"/>
    </source>
</evidence>
<evidence type="ECO:0000256" key="18">
    <source>
        <dbReference type="PIRSR" id="PIRSR006135-1"/>
    </source>
</evidence>
<evidence type="ECO:0000313" key="21">
    <source>
        <dbReference type="Proteomes" id="UP000230025"/>
    </source>
</evidence>
<protein>
    <recommendedName>
        <fullName evidence="16">Adenosylcobinamide kinase</fullName>
        <ecNumber evidence="8">2.7.1.156</ecNumber>
        <ecNumber evidence="9">2.7.7.62</ecNumber>
    </recommendedName>
    <alternativeName>
        <fullName evidence="17">Adenosylcobinamide-phosphate guanylyltransferase</fullName>
    </alternativeName>
</protein>
<keyword evidence="10" id="KW-0169">Cobalamin biosynthesis</keyword>
<comment type="catalytic activity">
    <reaction evidence="1">
        <text>adenosylcob(III)inamide + ATP = adenosylcob(III)inamide phosphate + ADP + H(+)</text>
        <dbReference type="Rhea" id="RHEA:15769"/>
        <dbReference type="ChEBI" id="CHEBI:2480"/>
        <dbReference type="ChEBI" id="CHEBI:15378"/>
        <dbReference type="ChEBI" id="CHEBI:30616"/>
        <dbReference type="ChEBI" id="CHEBI:58502"/>
        <dbReference type="ChEBI" id="CHEBI:456216"/>
        <dbReference type="EC" id="2.7.1.156"/>
    </reaction>
</comment>
<dbReference type="PANTHER" id="PTHR34848">
    <property type="match status" value="1"/>
</dbReference>
<dbReference type="UniPathway" id="UPA00148">
    <property type="reaction ID" value="UER00236"/>
</dbReference>
<dbReference type="GO" id="GO:0009236">
    <property type="term" value="P:cobalamin biosynthetic process"/>
    <property type="evidence" value="ECO:0007669"/>
    <property type="project" value="UniProtKB-UniPathway"/>
</dbReference>